<reference evidence="9 10" key="1">
    <citation type="submission" date="2015-08" db="EMBL/GenBank/DDBJ databases">
        <title>The complete genome sequence of Bacillus beveridgei MLTeJB.</title>
        <authorList>
            <person name="Hanson T.E."/>
            <person name="Mesa C."/>
            <person name="Basesman S.M."/>
            <person name="Oremland R.S."/>
        </authorList>
    </citation>
    <scope>NUCLEOTIDE SEQUENCE [LARGE SCALE GENOMIC DNA]</scope>
    <source>
        <strain evidence="9 10">MLTeJB</strain>
    </source>
</reference>
<dbReference type="GO" id="GO:0045892">
    <property type="term" value="P:negative regulation of DNA-templated transcription"/>
    <property type="evidence" value="ECO:0007669"/>
    <property type="project" value="InterPro"/>
</dbReference>
<evidence type="ECO:0000313" key="10">
    <source>
        <dbReference type="Proteomes" id="UP000094463"/>
    </source>
</evidence>
<keyword evidence="3" id="KW-0678">Repressor</keyword>
<dbReference type="Proteomes" id="UP000094463">
    <property type="component" value="Chromosome"/>
</dbReference>
<evidence type="ECO:0000259" key="8">
    <source>
        <dbReference type="Pfam" id="PF04316"/>
    </source>
</evidence>
<organism evidence="9 10">
    <name type="scientific">Salisediminibacterium beveridgei</name>
    <dbReference type="NCBI Taxonomy" id="632773"/>
    <lineage>
        <taxon>Bacteria</taxon>
        <taxon>Bacillati</taxon>
        <taxon>Bacillota</taxon>
        <taxon>Bacilli</taxon>
        <taxon>Bacillales</taxon>
        <taxon>Bacillaceae</taxon>
        <taxon>Salisediminibacterium</taxon>
    </lineage>
</organism>
<sequence length="85" mass="10023">MKINPMQSVQAYRKLQETQQQEKQDKPQKSDEVQISKEAKAMMEKSTTYSAERAEKVQEIKAQIENGTYKVNAQETAKKFYEFWD</sequence>
<dbReference type="NCBIfam" id="TIGR03824">
    <property type="entry name" value="FlgM_jcvi"/>
    <property type="match status" value="1"/>
</dbReference>
<comment type="similarity">
    <text evidence="1">Belongs to the FlgM family.</text>
</comment>
<evidence type="ECO:0000256" key="3">
    <source>
        <dbReference type="ARBA" id="ARBA00022491"/>
    </source>
</evidence>
<gene>
    <name evidence="9" type="ORF">BBEV_0505</name>
</gene>
<name>A0A1D7QSC2_9BACI</name>
<dbReference type="SUPFAM" id="SSF101498">
    <property type="entry name" value="Anti-sigma factor FlgM"/>
    <property type="match status" value="1"/>
</dbReference>
<dbReference type="InterPro" id="IPR007412">
    <property type="entry name" value="FlgM"/>
</dbReference>
<dbReference type="EMBL" id="CP012502">
    <property type="protein sequence ID" value="AOM81898.1"/>
    <property type="molecule type" value="Genomic_DNA"/>
</dbReference>
<evidence type="ECO:0000256" key="5">
    <source>
        <dbReference type="ARBA" id="ARBA00023015"/>
    </source>
</evidence>
<evidence type="ECO:0000256" key="2">
    <source>
        <dbReference type="ARBA" id="ARBA00017823"/>
    </source>
</evidence>
<evidence type="ECO:0000313" key="9">
    <source>
        <dbReference type="EMBL" id="AOM81898.1"/>
    </source>
</evidence>
<evidence type="ECO:0000256" key="1">
    <source>
        <dbReference type="ARBA" id="ARBA00005322"/>
    </source>
</evidence>
<feature type="domain" description="Anti-sigma-28 factor FlgM C-terminal" evidence="8">
    <location>
        <begin position="31"/>
        <end position="80"/>
    </location>
</feature>
<keyword evidence="4" id="KW-1005">Bacterial flagellum biogenesis</keyword>
<dbReference type="AlphaFoldDB" id="A0A1D7QSC2"/>
<dbReference type="InterPro" id="IPR035890">
    <property type="entry name" value="Anti-sigma-28_factor_FlgM_sf"/>
</dbReference>
<dbReference type="InterPro" id="IPR031316">
    <property type="entry name" value="FlgM_C"/>
</dbReference>
<dbReference type="STRING" id="632773.BBEV_0505"/>
<dbReference type="KEGG" id="bbev:BBEV_0505"/>
<dbReference type="GO" id="GO:0044781">
    <property type="term" value="P:bacterial-type flagellum organization"/>
    <property type="evidence" value="ECO:0007669"/>
    <property type="project" value="UniProtKB-KW"/>
</dbReference>
<evidence type="ECO:0000256" key="4">
    <source>
        <dbReference type="ARBA" id="ARBA00022795"/>
    </source>
</evidence>
<accession>A0A1D7QSC2</accession>
<evidence type="ECO:0000256" key="6">
    <source>
        <dbReference type="ARBA" id="ARBA00023163"/>
    </source>
</evidence>
<dbReference type="OrthoDB" id="2991036at2"/>
<dbReference type="Pfam" id="PF04316">
    <property type="entry name" value="FlgM"/>
    <property type="match status" value="1"/>
</dbReference>
<dbReference type="RefSeq" id="WP_069364026.1">
    <property type="nucleotide sequence ID" value="NZ_CP012502.1"/>
</dbReference>
<feature type="compositionally biased region" description="Basic and acidic residues" evidence="7">
    <location>
        <begin position="14"/>
        <end position="34"/>
    </location>
</feature>
<feature type="region of interest" description="Disordered" evidence="7">
    <location>
        <begin position="1"/>
        <end position="34"/>
    </location>
</feature>
<keyword evidence="5" id="KW-0805">Transcription regulation</keyword>
<protein>
    <recommendedName>
        <fullName evidence="2">Negative regulator of flagellin synthesis</fullName>
    </recommendedName>
</protein>
<feature type="compositionally biased region" description="Polar residues" evidence="7">
    <location>
        <begin position="1"/>
        <end position="10"/>
    </location>
</feature>
<keyword evidence="10" id="KW-1185">Reference proteome</keyword>
<keyword evidence="6" id="KW-0804">Transcription</keyword>
<proteinExistence type="inferred from homology"/>
<evidence type="ECO:0000256" key="7">
    <source>
        <dbReference type="SAM" id="MobiDB-lite"/>
    </source>
</evidence>